<dbReference type="EMBL" id="CAFAAE010000148">
    <property type="protein sequence ID" value="CAB4795858.1"/>
    <property type="molecule type" value="Genomic_DNA"/>
</dbReference>
<evidence type="ECO:0000313" key="1">
    <source>
        <dbReference type="EMBL" id="CAB4795858.1"/>
    </source>
</evidence>
<accession>A0A6J6XKV8</accession>
<organism evidence="1">
    <name type="scientific">freshwater metagenome</name>
    <dbReference type="NCBI Taxonomy" id="449393"/>
    <lineage>
        <taxon>unclassified sequences</taxon>
        <taxon>metagenomes</taxon>
        <taxon>ecological metagenomes</taxon>
    </lineage>
</organism>
<reference evidence="1" key="1">
    <citation type="submission" date="2020-05" db="EMBL/GenBank/DDBJ databases">
        <authorList>
            <person name="Chiriac C."/>
            <person name="Salcher M."/>
            <person name="Ghai R."/>
            <person name="Kavagutti S V."/>
        </authorList>
    </citation>
    <scope>NUCLEOTIDE SEQUENCE</scope>
</reference>
<sequence length="175" mass="17854">MKKPNLLIALASAAIASLFLTSCGAGFDAPTRHIKQVTDGVEADLGLVKVRNVVIVAQPDGSGVLVGTFVNNGEDAEIVKSISINGTLATISGSIIVSKNSPVIFAGDSSNASAGVTLLNSTIGKRVPISITFSSVGTVNFTALVREKAGEFKDVVLKTSALCEDPKAPTCTPAP</sequence>
<gene>
    <name evidence="1" type="ORF">UFOPK2982_00883</name>
</gene>
<dbReference type="PROSITE" id="PS51257">
    <property type="entry name" value="PROKAR_LIPOPROTEIN"/>
    <property type="match status" value="1"/>
</dbReference>
<dbReference type="AlphaFoldDB" id="A0A6J6XKV8"/>
<protein>
    <submittedName>
        <fullName evidence="1">Unannotated protein</fullName>
    </submittedName>
</protein>
<proteinExistence type="predicted"/>
<name>A0A6J6XKV8_9ZZZZ</name>